<name>A0A7S1TE86_9RHOD</name>
<evidence type="ECO:0000313" key="2">
    <source>
        <dbReference type="EMBL" id="CAD9233328.1"/>
    </source>
</evidence>
<organism evidence="2">
    <name type="scientific">Compsopogon caeruleus</name>
    <dbReference type="NCBI Taxonomy" id="31354"/>
    <lineage>
        <taxon>Eukaryota</taxon>
        <taxon>Rhodophyta</taxon>
        <taxon>Compsopogonophyceae</taxon>
        <taxon>Compsopogonales</taxon>
        <taxon>Compsopogonaceae</taxon>
        <taxon>Compsopogon</taxon>
    </lineage>
</organism>
<proteinExistence type="predicted"/>
<dbReference type="AlphaFoldDB" id="A0A7S1TE86"/>
<protein>
    <submittedName>
        <fullName evidence="2">Uncharacterized protein</fullName>
    </submittedName>
</protein>
<dbReference type="EMBL" id="HBGH01009709">
    <property type="protein sequence ID" value="CAD9233328.1"/>
    <property type="molecule type" value="Transcribed_RNA"/>
</dbReference>
<evidence type="ECO:0000256" key="1">
    <source>
        <dbReference type="SAM" id="MobiDB-lite"/>
    </source>
</evidence>
<feature type="region of interest" description="Disordered" evidence="1">
    <location>
        <begin position="40"/>
        <end position="59"/>
    </location>
</feature>
<reference evidence="2" key="1">
    <citation type="submission" date="2021-01" db="EMBL/GenBank/DDBJ databases">
        <authorList>
            <person name="Corre E."/>
            <person name="Pelletier E."/>
            <person name="Niang G."/>
            <person name="Scheremetjew M."/>
            <person name="Finn R."/>
            <person name="Kale V."/>
            <person name="Holt S."/>
            <person name="Cochrane G."/>
            <person name="Meng A."/>
            <person name="Brown T."/>
            <person name="Cohen L."/>
        </authorList>
    </citation>
    <scope>NUCLEOTIDE SEQUENCE</scope>
    <source>
        <strain evidence="2">SAG 36.94</strain>
    </source>
</reference>
<accession>A0A7S1TE86</accession>
<feature type="compositionally biased region" description="Basic residues" evidence="1">
    <location>
        <begin position="48"/>
        <end position="57"/>
    </location>
</feature>
<sequence>MIIYMGGLGNNVVDEEMSWSEKRVRIISVGFVIDRRRKIGEEGSGGRNKNRRRKGRSPRWFDKHYVTMGVELEKEVDKKGRGRAGIEKRKTLNNDYRKQLERRTRQLEMENEELSRFNHVARLTLESLCAQIMDSSRTT</sequence>
<gene>
    <name evidence="2" type="ORF">CCAE0312_LOCUS5414</name>
</gene>